<feature type="transmembrane region" description="Helical" evidence="6">
    <location>
        <begin position="423"/>
        <end position="442"/>
    </location>
</feature>
<gene>
    <name evidence="7" type="ORF">BABINDRAFT_171217</name>
</gene>
<feature type="transmembrane region" description="Helical" evidence="6">
    <location>
        <begin position="365"/>
        <end position="383"/>
    </location>
</feature>
<dbReference type="STRING" id="984486.A0A1E3QR74"/>
<keyword evidence="3 6" id="KW-0812">Transmembrane</keyword>
<dbReference type="GO" id="GO:0042910">
    <property type="term" value="F:xenobiotic transmembrane transporter activity"/>
    <property type="evidence" value="ECO:0007669"/>
    <property type="project" value="InterPro"/>
</dbReference>
<dbReference type="PANTHER" id="PTHR11206">
    <property type="entry name" value="MULTIDRUG RESISTANCE PROTEIN"/>
    <property type="match status" value="1"/>
</dbReference>
<dbReference type="EMBL" id="KV454430">
    <property type="protein sequence ID" value="ODQ80216.1"/>
    <property type="molecule type" value="Genomic_DNA"/>
</dbReference>
<feature type="transmembrane region" description="Helical" evidence="6">
    <location>
        <begin position="194"/>
        <end position="219"/>
    </location>
</feature>
<evidence type="ECO:0000313" key="7">
    <source>
        <dbReference type="EMBL" id="ODQ80216.1"/>
    </source>
</evidence>
<reference evidence="8" key="1">
    <citation type="submission" date="2016-05" db="EMBL/GenBank/DDBJ databases">
        <title>Comparative genomics of biotechnologically important yeasts.</title>
        <authorList>
            <consortium name="DOE Joint Genome Institute"/>
            <person name="Riley R."/>
            <person name="Haridas S."/>
            <person name="Wolfe K.H."/>
            <person name="Lopes M.R."/>
            <person name="Hittinger C.T."/>
            <person name="Goker M."/>
            <person name="Salamov A."/>
            <person name="Wisecaver J."/>
            <person name="Long T.M."/>
            <person name="Aerts A.L."/>
            <person name="Barry K."/>
            <person name="Choi C."/>
            <person name="Clum A."/>
            <person name="Coughlan A.Y."/>
            <person name="Deshpande S."/>
            <person name="Douglass A.P."/>
            <person name="Hanson S.J."/>
            <person name="Klenk H.-P."/>
            <person name="Labutti K."/>
            <person name="Lapidus A."/>
            <person name="Lindquist E."/>
            <person name="Lipzen A."/>
            <person name="Meier-Kolthoff J.P."/>
            <person name="Ohm R.A."/>
            <person name="Otillar R.P."/>
            <person name="Pangilinan J."/>
            <person name="Peng Y."/>
            <person name="Rokas A."/>
            <person name="Rosa C.A."/>
            <person name="Scheuner C."/>
            <person name="Sibirny A.A."/>
            <person name="Slot J.C."/>
            <person name="Stielow J.B."/>
            <person name="Sun H."/>
            <person name="Kurtzman C.P."/>
            <person name="Blackwell M."/>
            <person name="Grigoriev I.V."/>
            <person name="Jeffries T.W."/>
        </authorList>
    </citation>
    <scope>NUCLEOTIDE SEQUENCE [LARGE SCALE GENOMIC DNA]</scope>
    <source>
        <strain evidence="8">NRRL Y-12698</strain>
    </source>
</reference>
<keyword evidence="4 6" id="KW-1133">Transmembrane helix</keyword>
<accession>A0A1E3QR74</accession>
<dbReference type="GO" id="GO:0016020">
    <property type="term" value="C:membrane"/>
    <property type="evidence" value="ECO:0007669"/>
    <property type="project" value="UniProtKB-SubCell"/>
</dbReference>
<evidence type="ECO:0000256" key="1">
    <source>
        <dbReference type="ARBA" id="ARBA00004141"/>
    </source>
</evidence>
<comment type="similarity">
    <text evidence="2">Belongs to the multi antimicrobial extrusion (MATE) (TC 2.A.66.1) family.</text>
</comment>
<evidence type="ECO:0000256" key="6">
    <source>
        <dbReference type="SAM" id="Phobius"/>
    </source>
</evidence>
<dbReference type="Proteomes" id="UP000094336">
    <property type="component" value="Unassembled WGS sequence"/>
</dbReference>
<dbReference type="Pfam" id="PF01554">
    <property type="entry name" value="MatE"/>
    <property type="match status" value="2"/>
</dbReference>
<feature type="transmembrane region" description="Helical" evidence="6">
    <location>
        <begin position="322"/>
        <end position="345"/>
    </location>
</feature>
<keyword evidence="8" id="KW-1185">Reference proteome</keyword>
<dbReference type="NCBIfam" id="TIGR00797">
    <property type="entry name" value="matE"/>
    <property type="match status" value="1"/>
</dbReference>
<organism evidence="7 8">
    <name type="scientific">Babjeviella inositovora NRRL Y-12698</name>
    <dbReference type="NCBI Taxonomy" id="984486"/>
    <lineage>
        <taxon>Eukaryota</taxon>
        <taxon>Fungi</taxon>
        <taxon>Dikarya</taxon>
        <taxon>Ascomycota</taxon>
        <taxon>Saccharomycotina</taxon>
        <taxon>Pichiomycetes</taxon>
        <taxon>Serinales incertae sedis</taxon>
        <taxon>Babjeviella</taxon>
    </lineage>
</organism>
<feature type="transmembrane region" description="Helical" evidence="6">
    <location>
        <begin position="246"/>
        <end position="271"/>
    </location>
</feature>
<sequence length="460" mass="49844">MRFEAGTAGATTYAREAGYIITSAIPLIVTFFLQYCLPITSLVVLGHLGPSELAAASLAVMTYNITGLAIFEGMTTSLDTLCAQAYGSGNYTLVGAYFQRASAMMLTLLLPMALFWFNSGAVLRLVVDDDDVCAMAQTFLRVVAFGAPGYIFFESGKRFVQSQRLFNACTYVLAFVAPLNFALTYALVYPAGLGFVGAPIAVALMYWLTAALLLLYVVFVDGRKCWGGLDISDAFSFQNWAPIGRLALPGVVMVLAEFSVFEILTLLSSFFGTEALAAQSIATSLGSLIFQLPFALAVGISTRIAHYVGSRQPHAAQVMTHLSYAIGGVISVFNFMVLYFGRYYLARLFSLHDSVIEPAAETIKVLALVQLCDGFNVTFAGVLRGQGRQRIGSVLNLVCYYLIALPSSVYLAFSRGWELDGLWAGYGVGVVVLSVCEGVLIWRSDWAVIVREAQKRIEGD</sequence>
<proteinExistence type="inferred from homology"/>
<dbReference type="CDD" id="cd13132">
    <property type="entry name" value="MATE_eukaryotic"/>
    <property type="match status" value="1"/>
</dbReference>
<keyword evidence="5 6" id="KW-0472">Membrane</keyword>
<feature type="transmembrane region" description="Helical" evidence="6">
    <location>
        <begin position="103"/>
        <end position="122"/>
    </location>
</feature>
<name>A0A1E3QR74_9ASCO</name>
<dbReference type="OrthoDB" id="2126698at2759"/>
<evidence type="ECO:0000313" key="8">
    <source>
        <dbReference type="Proteomes" id="UP000094336"/>
    </source>
</evidence>
<feature type="transmembrane region" description="Helical" evidence="6">
    <location>
        <begin position="20"/>
        <end position="47"/>
    </location>
</feature>
<evidence type="ECO:0000256" key="5">
    <source>
        <dbReference type="ARBA" id="ARBA00023136"/>
    </source>
</evidence>
<dbReference type="GO" id="GO:0015297">
    <property type="term" value="F:antiporter activity"/>
    <property type="evidence" value="ECO:0007669"/>
    <property type="project" value="InterPro"/>
</dbReference>
<dbReference type="GO" id="GO:1990961">
    <property type="term" value="P:xenobiotic detoxification by transmembrane export across the plasma membrane"/>
    <property type="evidence" value="ECO:0007669"/>
    <property type="project" value="InterPro"/>
</dbReference>
<feature type="transmembrane region" description="Helical" evidence="6">
    <location>
        <begin position="277"/>
        <end position="301"/>
    </location>
</feature>
<feature type="transmembrane region" description="Helical" evidence="6">
    <location>
        <begin position="53"/>
        <end position="71"/>
    </location>
</feature>
<comment type="subcellular location">
    <subcellularLocation>
        <location evidence="1">Membrane</location>
        <topology evidence="1">Multi-pass membrane protein</topology>
    </subcellularLocation>
</comment>
<evidence type="ECO:0000256" key="3">
    <source>
        <dbReference type="ARBA" id="ARBA00022692"/>
    </source>
</evidence>
<dbReference type="AlphaFoldDB" id="A0A1E3QR74"/>
<evidence type="ECO:0000256" key="4">
    <source>
        <dbReference type="ARBA" id="ARBA00022989"/>
    </source>
</evidence>
<dbReference type="RefSeq" id="XP_018985544.1">
    <property type="nucleotide sequence ID" value="XM_019130797.1"/>
</dbReference>
<evidence type="ECO:0008006" key="9">
    <source>
        <dbReference type="Google" id="ProtNLM"/>
    </source>
</evidence>
<protein>
    <recommendedName>
        <fullName evidence="9">MATE efflux family protein</fullName>
    </recommendedName>
</protein>
<feature type="transmembrane region" description="Helical" evidence="6">
    <location>
        <begin position="395"/>
        <end position="417"/>
    </location>
</feature>
<feature type="transmembrane region" description="Helical" evidence="6">
    <location>
        <begin position="134"/>
        <end position="153"/>
    </location>
</feature>
<dbReference type="InterPro" id="IPR045069">
    <property type="entry name" value="MATE_euk"/>
</dbReference>
<evidence type="ECO:0000256" key="2">
    <source>
        <dbReference type="ARBA" id="ARBA00010199"/>
    </source>
</evidence>
<dbReference type="GeneID" id="30148650"/>
<feature type="transmembrane region" description="Helical" evidence="6">
    <location>
        <begin position="165"/>
        <end position="188"/>
    </location>
</feature>
<dbReference type="InterPro" id="IPR002528">
    <property type="entry name" value="MATE_fam"/>
</dbReference>